<name>A0ABX5PV29_9FLAO</name>
<sequence>MKKLNIYIDNYGGDSNDKDFATKLKERFLSVFKEEVLIKTYSDLEGSIQHWEKKTVEAIAKADIVIPIISPIYLEYVPPSVENALDEIIDSKKRYLFPIYLEQSEFGSFNWIIKSKLIPSEIIPISDYSKADSDKVIINLMKTIKNIILNLNTTPKKENVNQEQQTNKKDKILFISHDHDDSDFAELLKLRLEKKGLAGWIDSERLKIGQDWREEIDQGIENSIAVIAVMTPEARKSEYVTYEWAFAWGKGKKIFPILLKQTPLHPRLESLQYLDFTNKAARPWAELITSIENLIK</sequence>
<evidence type="ECO:0000259" key="1">
    <source>
        <dbReference type="PROSITE" id="PS50104"/>
    </source>
</evidence>
<dbReference type="RefSeq" id="WP_015363743.1">
    <property type="nucleotide sequence ID" value="NZ_QKZR01000006.1"/>
</dbReference>
<dbReference type="PANTHER" id="PTHR47508:SF1">
    <property type="entry name" value="NON-SPECIFIC SERINE_THREONINE PROTEIN KINASE"/>
    <property type="match status" value="1"/>
</dbReference>
<reference evidence="2 3" key="1">
    <citation type="submission" date="2018-06" db="EMBL/GenBank/DDBJ databases">
        <title>Genomic Encyclopedia of Archaeal and Bacterial Type Strains, Phase II (KMG-II): from individual species to whole genera.</title>
        <authorList>
            <person name="Goeker M."/>
        </authorList>
    </citation>
    <scope>NUCLEOTIDE SEQUENCE [LARGE SCALE GENOMIC DNA]</scope>
    <source>
        <strain evidence="2 3">DSM 17205</strain>
    </source>
</reference>
<dbReference type="InterPro" id="IPR035897">
    <property type="entry name" value="Toll_tir_struct_dom_sf"/>
</dbReference>
<comment type="caution">
    <text evidence="2">The sequence shown here is derived from an EMBL/GenBank/DDBJ whole genome shotgun (WGS) entry which is preliminary data.</text>
</comment>
<gene>
    <name evidence="2" type="ORF">LX97_02959</name>
</gene>
<dbReference type="SMART" id="SM00255">
    <property type="entry name" value="TIR"/>
    <property type="match status" value="1"/>
</dbReference>
<dbReference type="PROSITE" id="PS50104">
    <property type="entry name" value="TIR"/>
    <property type="match status" value="1"/>
</dbReference>
<feature type="domain" description="TIR" evidence="1">
    <location>
        <begin position="169"/>
        <end position="296"/>
    </location>
</feature>
<dbReference type="Gene3D" id="3.40.50.10140">
    <property type="entry name" value="Toll/interleukin-1 receptor homology (TIR) domain"/>
    <property type="match status" value="2"/>
</dbReference>
<proteinExistence type="predicted"/>
<protein>
    <submittedName>
        <fullName evidence="2">TIR domain-containing protein</fullName>
    </submittedName>
</protein>
<dbReference type="InterPro" id="IPR000157">
    <property type="entry name" value="TIR_dom"/>
</dbReference>
<evidence type="ECO:0000313" key="2">
    <source>
        <dbReference type="EMBL" id="PZX37864.1"/>
    </source>
</evidence>
<dbReference type="PANTHER" id="PTHR47508">
    <property type="entry name" value="SAM DOMAIN-CONTAINING PROTEIN-RELATED"/>
    <property type="match status" value="1"/>
</dbReference>
<dbReference type="EMBL" id="QKZR01000006">
    <property type="protein sequence ID" value="PZX37864.1"/>
    <property type="molecule type" value="Genomic_DNA"/>
</dbReference>
<accession>A0ABX5PV29</accession>
<evidence type="ECO:0000313" key="3">
    <source>
        <dbReference type="Proteomes" id="UP000248584"/>
    </source>
</evidence>
<dbReference type="Pfam" id="PF13676">
    <property type="entry name" value="TIR_2"/>
    <property type="match status" value="2"/>
</dbReference>
<dbReference type="SUPFAM" id="SSF52200">
    <property type="entry name" value="Toll/Interleukin receptor TIR domain"/>
    <property type="match status" value="1"/>
</dbReference>
<keyword evidence="3" id="KW-1185">Reference proteome</keyword>
<organism evidence="2 3">
    <name type="scientific">Nonlabens dokdonensis</name>
    <dbReference type="NCBI Taxonomy" id="328515"/>
    <lineage>
        <taxon>Bacteria</taxon>
        <taxon>Pseudomonadati</taxon>
        <taxon>Bacteroidota</taxon>
        <taxon>Flavobacteriia</taxon>
        <taxon>Flavobacteriales</taxon>
        <taxon>Flavobacteriaceae</taxon>
        <taxon>Nonlabens</taxon>
    </lineage>
</organism>
<dbReference type="Proteomes" id="UP000248584">
    <property type="component" value="Unassembled WGS sequence"/>
</dbReference>